<feature type="chain" id="PRO_5007565203" description="Secreted protein" evidence="1">
    <location>
        <begin position="27"/>
        <end position="283"/>
    </location>
</feature>
<evidence type="ECO:0000313" key="3">
    <source>
        <dbReference type="Proteomes" id="UP000075420"/>
    </source>
</evidence>
<dbReference type="EMBL" id="JELY01003496">
    <property type="protein sequence ID" value="KYF48440.1"/>
    <property type="molecule type" value="Genomic_DNA"/>
</dbReference>
<proteinExistence type="predicted"/>
<keyword evidence="1" id="KW-0732">Signal</keyword>
<dbReference type="Proteomes" id="UP000075420">
    <property type="component" value="Unassembled WGS sequence"/>
</dbReference>
<dbReference type="AlphaFoldDB" id="A0A150P0P1"/>
<reference evidence="2 3" key="1">
    <citation type="submission" date="2014-02" db="EMBL/GenBank/DDBJ databases">
        <title>The small core and large imbalanced accessory genome model reveals a collaborative survival strategy of Sorangium cellulosum strains in nature.</title>
        <authorList>
            <person name="Han K."/>
            <person name="Peng R."/>
            <person name="Blom J."/>
            <person name="Li Y.-Z."/>
        </authorList>
    </citation>
    <scope>NUCLEOTIDE SEQUENCE [LARGE SCALE GENOMIC DNA]</scope>
    <source>
        <strain evidence="2 3">So0157-25</strain>
    </source>
</reference>
<evidence type="ECO:0000256" key="1">
    <source>
        <dbReference type="SAM" id="SignalP"/>
    </source>
</evidence>
<protein>
    <recommendedName>
        <fullName evidence="4">Secreted protein</fullName>
    </recommendedName>
</protein>
<evidence type="ECO:0008006" key="4">
    <source>
        <dbReference type="Google" id="ProtNLM"/>
    </source>
</evidence>
<accession>A0A150P0P1</accession>
<name>A0A150P0P1_SORCE</name>
<comment type="caution">
    <text evidence="2">The sequence shown here is derived from an EMBL/GenBank/DDBJ whole genome shotgun (WGS) entry which is preliminary data.</text>
</comment>
<evidence type="ECO:0000313" key="2">
    <source>
        <dbReference type="EMBL" id="KYF48440.1"/>
    </source>
</evidence>
<sequence>MLRVRVNAAGLIGLCLLAVGCGAAPADEGETILSSEQEIIVMNGVDPGFFWEPSTQRALRALARSSLPEAVRGREGAALLSSAEGRHLVERVVACALPEGAALPTNAGRSFGGSIGLAPRWSSAPLSDAAARRWMTACLLQSLNAVGAHVSVRLTGGHPGLADAPDSEAAEYTVRDAIMFGDLFDQVRPAAFACADNALVDACGVALSARTLQRICGQSPSCGITVLGHCGAVCSRDRAGVPTCSAGARGVYPESIASSLEPLVALSAGGVACGVLDLLSGLL</sequence>
<feature type="signal peptide" evidence="1">
    <location>
        <begin position="1"/>
        <end position="26"/>
    </location>
</feature>
<gene>
    <name evidence="2" type="ORF">BE08_42360</name>
</gene>
<organism evidence="2 3">
    <name type="scientific">Sorangium cellulosum</name>
    <name type="common">Polyangium cellulosum</name>
    <dbReference type="NCBI Taxonomy" id="56"/>
    <lineage>
        <taxon>Bacteria</taxon>
        <taxon>Pseudomonadati</taxon>
        <taxon>Myxococcota</taxon>
        <taxon>Polyangia</taxon>
        <taxon>Polyangiales</taxon>
        <taxon>Polyangiaceae</taxon>
        <taxon>Sorangium</taxon>
    </lineage>
</organism>
<dbReference type="PROSITE" id="PS51257">
    <property type="entry name" value="PROKAR_LIPOPROTEIN"/>
    <property type="match status" value="1"/>
</dbReference>